<sequence length="252" mass="28104">MKGFVNKLTSELEKLSVSSPPPKKNVTSVNATNAIVKNETYSAISDTAQPSSTNRPLSAATPSIAQSSPITRHITNNNEFNDISLKVHDNPVANNSTSSNQLPTQNYEASQFLAILQQSITKPQGNTHHHDGVATYVDERLNNLEQALSIRESKGEVFSRLRQVEERVLKIEESQNMGVASQKQEASNDSANENAREATMPPMNETPYNSDEFFFNDELDNFCFTMDVDPPLRSGDSHDHHHHEEDDFSLFE</sequence>
<reference evidence="2 3" key="1">
    <citation type="journal article" date="2018" name="BMC Genomics">
        <title>The genome of Naegleria lovaniensis, the basis for a comparative approach to unravel pathogenicity factors of the human pathogenic amoeba N. fowleri.</title>
        <authorList>
            <person name="Liechti N."/>
            <person name="Schurch N."/>
            <person name="Bruggmann R."/>
            <person name="Wittwer M."/>
        </authorList>
    </citation>
    <scope>NUCLEOTIDE SEQUENCE [LARGE SCALE GENOMIC DNA]</scope>
    <source>
        <strain evidence="2 3">ATCC 30569</strain>
    </source>
</reference>
<evidence type="ECO:0000313" key="2">
    <source>
        <dbReference type="EMBL" id="KAG2385766.1"/>
    </source>
</evidence>
<name>A0AA88KLW5_NAELO</name>
<organism evidence="2 3">
    <name type="scientific">Naegleria lovaniensis</name>
    <name type="common">Amoeba</name>
    <dbReference type="NCBI Taxonomy" id="51637"/>
    <lineage>
        <taxon>Eukaryota</taxon>
        <taxon>Discoba</taxon>
        <taxon>Heterolobosea</taxon>
        <taxon>Tetramitia</taxon>
        <taxon>Eutetramitia</taxon>
        <taxon>Vahlkampfiidae</taxon>
        <taxon>Naegleria</taxon>
    </lineage>
</organism>
<evidence type="ECO:0000256" key="1">
    <source>
        <dbReference type="SAM" id="MobiDB-lite"/>
    </source>
</evidence>
<accession>A0AA88KLW5</accession>
<dbReference type="RefSeq" id="XP_044549759.1">
    <property type="nucleotide sequence ID" value="XM_044692385.1"/>
</dbReference>
<feature type="compositionally biased region" description="Polar residues" evidence="1">
    <location>
        <begin position="175"/>
        <end position="193"/>
    </location>
</feature>
<keyword evidence="3" id="KW-1185">Reference proteome</keyword>
<proteinExistence type="predicted"/>
<dbReference type="Proteomes" id="UP000816034">
    <property type="component" value="Unassembled WGS sequence"/>
</dbReference>
<dbReference type="AlphaFoldDB" id="A0AA88KLW5"/>
<protein>
    <submittedName>
        <fullName evidence="2">Uncharacterized protein</fullName>
    </submittedName>
</protein>
<feature type="region of interest" description="Disordered" evidence="1">
    <location>
        <begin position="1"/>
        <end position="27"/>
    </location>
</feature>
<dbReference type="GeneID" id="68095370"/>
<dbReference type="EMBL" id="PYSW02000017">
    <property type="protein sequence ID" value="KAG2385766.1"/>
    <property type="molecule type" value="Genomic_DNA"/>
</dbReference>
<evidence type="ECO:0000313" key="3">
    <source>
        <dbReference type="Proteomes" id="UP000816034"/>
    </source>
</evidence>
<gene>
    <name evidence="2" type="ORF">C9374_002915</name>
</gene>
<feature type="region of interest" description="Disordered" evidence="1">
    <location>
        <begin position="41"/>
        <end position="64"/>
    </location>
</feature>
<comment type="caution">
    <text evidence="2">The sequence shown here is derived from an EMBL/GenBank/DDBJ whole genome shotgun (WGS) entry which is preliminary data.</text>
</comment>
<feature type="region of interest" description="Disordered" evidence="1">
    <location>
        <begin position="175"/>
        <end position="207"/>
    </location>
</feature>